<dbReference type="InterPro" id="IPR012334">
    <property type="entry name" value="Pectin_lyas_fold"/>
</dbReference>
<reference evidence="1" key="1">
    <citation type="journal article" date="2014" name="Front. Microbiol.">
        <title>High frequency of phylogenetically diverse reductive dehalogenase-homologous genes in deep subseafloor sedimentary metagenomes.</title>
        <authorList>
            <person name="Kawai M."/>
            <person name="Futagami T."/>
            <person name="Toyoda A."/>
            <person name="Takaki Y."/>
            <person name="Nishi S."/>
            <person name="Hori S."/>
            <person name="Arai W."/>
            <person name="Tsubouchi T."/>
            <person name="Morono Y."/>
            <person name="Uchiyama I."/>
            <person name="Ito T."/>
            <person name="Fujiyama A."/>
            <person name="Inagaki F."/>
            <person name="Takami H."/>
        </authorList>
    </citation>
    <scope>NUCLEOTIDE SEQUENCE</scope>
    <source>
        <strain evidence="1">Expedition CK06-06</strain>
    </source>
</reference>
<dbReference type="AlphaFoldDB" id="X1PCI6"/>
<evidence type="ECO:0000313" key="1">
    <source>
        <dbReference type="EMBL" id="GAI53563.1"/>
    </source>
</evidence>
<sequence length="214" mass="22438">TPAPGDDEDWPIYINKSRVHIIGVESGSGLYSSTYIRPPTDTDAAAFLFGNVDNCELSNVSLSQGVPGSDHAVIEFLGVGIAGQPDVVSGHGHHVICDCGIAWEGWGQDGILLPQWGQDYCNLEILRCFFAESISRDGIRLNGTSTKFIIRDCIFGGVAQIGINMISTGRIGAILNNKFMTTDLDGAAITVHGAAGVIDGNSAGHDKTAGGGYG</sequence>
<gene>
    <name evidence="1" type="ORF">S06H3_58277</name>
</gene>
<feature type="non-terminal residue" evidence="1">
    <location>
        <position position="1"/>
    </location>
</feature>
<accession>X1PCI6</accession>
<feature type="non-terminal residue" evidence="1">
    <location>
        <position position="214"/>
    </location>
</feature>
<organism evidence="1">
    <name type="scientific">marine sediment metagenome</name>
    <dbReference type="NCBI Taxonomy" id="412755"/>
    <lineage>
        <taxon>unclassified sequences</taxon>
        <taxon>metagenomes</taxon>
        <taxon>ecological metagenomes</taxon>
    </lineage>
</organism>
<dbReference type="SUPFAM" id="SSF51126">
    <property type="entry name" value="Pectin lyase-like"/>
    <property type="match status" value="1"/>
</dbReference>
<evidence type="ECO:0008006" key="2">
    <source>
        <dbReference type="Google" id="ProtNLM"/>
    </source>
</evidence>
<protein>
    <recommendedName>
        <fullName evidence="2">Right handed beta helix domain-containing protein</fullName>
    </recommendedName>
</protein>
<comment type="caution">
    <text evidence="1">The sequence shown here is derived from an EMBL/GenBank/DDBJ whole genome shotgun (WGS) entry which is preliminary data.</text>
</comment>
<dbReference type="EMBL" id="BARV01037710">
    <property type="protein sequence ID" value="GAI53563.1"/>
    <property type="molecule type" value="Genomic_DNA"/>
</dbReference>
<proteinExistence type="predicted"/>
<dbReference type="Gene3D" id="2.160.20.10">
    <property type="entry name" value="Single-stranded right-handed beta-helix, Pectin lyase-like"/>
    <property type="match status" value="1"/>
</dbReference>
<dbReference type="InterPro" id="IPR011050">
    <property type="entry name" value="Pectin_lyase_fold/virulence"/>
</dbReference>
<name>X1PCI6_9ZZZZ</name>